<organism evidence="1">
    <name type="scientific">Strongyloides ratti</name>
    <name type="common">Parasitic roundworm</name>
    <dbReference type="NCBI Taxonomy" id="34506"/>
    <lineage>
        <taxon>Eukaryota</taxon>
        <taxon>Metazoa</taxon>
        <taxon>Ecdysozoa</taxon>
        <taxon>Nematoda</taxon>
        <taxon>Chromadorea</taxon>
        <taxon>Rhabditida</taxon>
        <taxon>Tylenchina</taxon>
        <taxon>Panagrolaimomorpha</taxon>
        <taxon>Strongyloidoidea</taxon>
        <taxon>Strongyloididae</taxon>
        <taxon>Strongyloides</taxon>
    </lineage>
</organism>
<keyword evidence="2" id="KW-1185">Reference proteome</keyword>
<dbReference type="GeneID" id="36381366"/>
<dbReference type="WBParaSite" id="SRAE_2000364900.1">
    <property type="protein sequence ID" value="SRAE_2000364900.1"/>
    <property type="gene ID" value="WBGene00263873"/>
</dbReference>
<dbReference type="EMBL" id="LN609529">
    <property type="protein sequence ID" value="CEF68996.1"/>
    <property type="molecule type" value="Genomic_DNA"/>
</dbReference>
<reference evidence="3" key="2">
    <citation type="submission" date="2020-12" db="UniProtKB">
        <authorList>
            <consortium name="WormBaseParasite"/>
        </authorList>
    </citation>
    <scope>IDENTIFICATION</scope>
</reference>
<evidence type="ECO:0000313" key="3">
    <source>
        <dbReference type="WBParaSite" id="SRAE_2000364900.1"/>
    </source>
</evidence>
<dbReference type="RefSeq" id="XP_024508196.1">
    <property type="nucleotide sequence ID" value="XM_024654867.1"/>
</dbReference>
<protein>
    <submittedName>
        <fullName evidence="1 3">Uncharacterized protein</fullName>
    </submittedName>
</protein>
<accession>A0A090LGR8</accession>
<dbReference type="WormBase" id="SRAE_2000364900">
    <property type="protein sequence ID" value="SRP03125"/>
    <property type="gene ID" value="WBGene00263873"/>
</dbReference>
<evidence type="ECO:0000313" key="2">
    <source>
        <dbReference type="Proteomes" id="UP000035682"/>
    </source>
</evidence>
<dbReference type="AlphaFoldDB" id="A0A090LGR8"/>
<gene>
    <name evidence="1 3 4" type="ORF">SRAE_2000364900</name>
</gene>
<proteinExistence type="predicted"/>
<reference evidence="1 2" key="1">
    <citation type="submission" date="2014-09" db="EMBL/GenBank/DDBJ databases">
        <authorList>
            <person name="Martin A.A."/>
        </authorList>
    </citation>
    <scope>NUCLEOTIDE SEQUENCE</scope>
    <source>
        <strain evidence="2">ED321</strain>
        <strain evidence="1">ED321 Heterogonic</strain>
    </source>
</reference>
<name>A0A090LGR8_STRRB</name>
<sequence length="74" mass="8490">MLRDMFEKYKFKGSAGGENIKEEKRVLIARDNLGTVTVILDEGPFYYLKNFGGKLIIPFEVSSIVGVIELEYWL</sequence>
<dbReference type="CTD" id="36381366"/>
<evidence type="ECO:0000313" key="4">
    <source>
        <dbReference type="WormBase" id="SRAE_2000364900"/>
    </source>
</evidence>
<dbReference type="Proteomes" id="UP000035682">
    <property type="component" value="Unplaced"/>
</dbReference>
<evidence type="ECO:0000313" key="1">
    <source>
        <dbReference type="EMBL" id="CEF68996.1"/>
    </source>
</evidence>